<evidence type="ECO:0000256" key="4">
    <source>
        <dbReference type="ARBA" id="ARBA00037164"/>
    </source>
</evidence>
<dbReference type="PANTHER" id="PTHR37299">
    <property type="entry name" value="TRANSCRIPTIONAL REGULATOR-RELATED"/>
    <property type="match status" value="1"/>
</dbReference>
<dbReference type="Gene3D" id="3.40.50.2300">
    <property type="match status" value="1"/>
</dbReference>
<evidence type="ECO:0000259" key="6">
    <source>
        <dbReference type="PROSITE" id="PS50110"/>
    </source>
</evidence>
<feature type="domain" description="HTH LytTR-type" evidence="7">
    <location>
        <begin position="160"/>
        <end position="220"/>
    </location>
</feature>
<dbReference type="InterPro" id="IPR007492">
    <property type="entry name" value="LytTR_DNA-bd_dom"/>
</dbReference>
<keyword evidence="2" id="KW-0902">Two-component regulatory system</keyword>
<dbReference type="Gene3D" id="2.40.50.1020">
    <property type="entry name" value="LytTr DNA-binding domain"/>
    <property type="match status" value="1"/>
</dbReference>
<keyword evidence="3" id="KW-0010">Activator</keyword>
<evidence type="ECO:0000313" key="9">
    <source>
        <dbReference type="Proteomes" id="UP001202717"/>
    </source>
</evidence>
<dbReference type="CDD" id="cd17534">
    <property type="entry name" value="REC_DC-like"/>
    <property type="match status" value="1"/>
</dbReference>
<dbReference type="SMART" id="SM00448">
    <property type="entry name" value="REC"/>
    <property type="match status" value="1"/>
</dbReference>
<organism evidence="8 9">
    <name type="scientific">Psychroserpens ponticola</name>
    <dbReference type="NCBI Taxonomy" id="2932268"/>
    <lineage>
        <taxon>Bacteria</taxon>
        <taxon>Pseudomonadati</taxon>
        <taxon>Bacteroidota</taxon>
        <taxon>Flavobacteriia</taxon>
        <taxon>Flavobacteriales</taxon>
        <taxon>Flavobacteriaceae</taxon>
        <taxon>Psychroserpens</taxon>
    </lineage>
</organism>
<sequence>MSETISVLIVEDEFLTVDAIKDNLEDVGYRISGIARDAKEALSILDEGETDIAILDMNIQGARDGIWLAKRIKESYKIPFIFLTAYSDKKTVKSAVETQPFGYLIKPFKKMDLFTSIEVALRNFVDFQFNTELDIQSTIKEKPLAIEDYIFIKEKNIYKKIAMKDILYIKSELKYIEVYVGTKKYLLRYGLSEFLKTLPENHFIQVHRSYIVNKNAVDQIGINYLVIKENEIPFSNQRKEEIIKMFHFL</sequence>
<dbReference type="RefSeq" id="WP_249995474.1">
    <property type="nucleotide sequence ID" value="NZ_CP116221.1"/>
</dbReference>
<accession>A0ABY7RZZ9</accession>
<evidence type="ECO:0000259" key="7">
    <source>
        <dbReference type="PROSITE" id="PS50930"/>
    </source>
</evidence>
<gene>
    <name evidence="8" type="ORF">MUN68_004235</name>
</gene>
<evidence type="ECO:0000313" key="8">
    <source>
        <dbReference type="EMBL" id="WCO02708.1"/>
    </source>
</evidence>
<evidence type="ECO:0000256" key="5">
    <source>
        <dbReference type="PROSITE-ProRule" id="PRU00169"/>
    </source>
</evidence>
<dbReference type="PROSITE" id="PS50930">
    <property type="entry name" value="HTH_LYTTR"/>
    <property type="match status" value="1"/>
</dbReference>
<keyword evidence="9" id="KW-1185">Reference proteome</keyword>
<dbReference type="PROSITE" id="PS50110">
    <property type="entry name" value="RESPONSE_REGULATORY"/>
    <property type="match status" value="1"/>
</dbReference>
<evidence type="ECO:0000256" key="1">
    <source>
        <dbReference type="ARBA" id="ARBA00022490"/>
    </source>
</evidence>
<protein>
    <submittedName>
        <fullName evidence="8">Response regulator</fullName>
    </submittedName>
</protein>
<name>A0ABY7RZZ9_9FLAO</name>
<dbReference type="SUPFAM" id="SSF52172">
    <property type="entry name" value="CheY-like"/>
    <property type="match status" value="1"/>
</dbReference>
<dbReference type="SMART" id="SM00850">
    <property type="entry name" value="LytTR"/>
    <property type="match status" value="1"/>
</dbReference>
<keyword evidence="5" id="KW-0597">Phosphoprotein</keyword>
<feature type="modified residue" description="4-aspartylphosphate" evidence="5">
    <location>
        <position position="56"/>
    </location>
</feature>
<dbReference type="Pfam" id="PF00072">
    <property type="entry name" value="Response_reg"/>
    <property type="match status" value="1"/>
</dbReference>
<dbReference type="InterPro" id="IPR011006">
    <property type="entry name" value="CheY-like_superfamily"/>
</dbReference>
<dbReference type="InterPro" id="IPR001789">
    <property type="entry name" value="Sig_transdc_resp-reg_receiver"/>
</dbReference>
<keyword evidence="1" id="KW-0963">Cytoplasm</keyword>
<comment type="function">
    <text evidence="4">Required for high-level post-exponential phase expression of a series of secreted proteins.</text>
</comment>
<evidence type="ECO:0000256" key="3">
    <source>
        <dbReference type="ARBA" id="ARBA00023159"/>
    </source>
</evidence>
<dbReference type="Pfam" id="PF04397">
    <property type="entry name" value="LytTR"/>
    <property type="match status" value="1"/>
</dbReference>
<dbReference type="EMBL" id="CP116221">
    <property type="protein sequence ID" value="WCO02708.1"/>
    <property type="molecule type" value="Genomic_DNA"/>
</dbReference>
<reference evidence="8 9" key="1">
    <citation type="submission" date="2023-01" db="EMBL/GenBank/DDBJ databases">
        <title>Psychroserpens ponticola sp. nov., isolated from seawater.</title>
        <authorList>
            <person name="Kristyanto S."/>
            <person name="Jung J."/>
            <person name="Kim J.M."/>
            <person name="Jeon C.O."/>
        </authorList>
    </citation>
    <scope>NUCLEOTIDE SEQUENCE [LARGE SCALE GENOMIC DNA]</scope>
    <source>
        <strain evidence="8 9">MSW6</strain>
    </source>
</reference>
<dbReference type="Proteomes" id="UP001202717">
    <property type="component" value="Chromosome"/>
</dbReference>
<dbReference type="InterPro" id="IPR046947">
    <property type="entry name" value="LytR-like"/>
</dbReference>
<feature type="domain" description="Response regulatory" evidence="6">
    <location>
        <begin position="6"/>
        <end position="121"/>
    </location>
</feature>
<dbReference type="PANTHER" id="PTHR37299:SF3">
    <property type="entry name" value="STAGE 0 SPORULATION PROTEIN A HOMOLOG"/>
    <property type="match status" value="1"/>
</dbReference>
<proteinExistence type="predicted"/>
<evidence type="ECO:0000256" key="2">
    <source>
        <dbReference type="ARBA" id="ARBA00023012"/>
    </source>
</evidence>